<dbReference type="GO" id="GO:0005886">
    <property type="term" value="C:plasma membrane"/>
    <property type="evidence" value="ECO:0007669"/>
    <property type="project" value="TreeGrafter"/>
</dbReference>
<dbReference type="GO" id="GO:0009306">
    <property type="term" value="P:protein secretion"/>
    <property type="evidence" value="ECO:0007669"/>
    <property type="project" value="InterPro"/>
</dbReference>
<protein>
    <submittedName>
        <fullName evidence="4">EscU/YscU/HrcU family type III secretion system export apparatus switch protein</fullName>
    </submittedName>
</protein>
<gene>
    <name evidence="4" type="ORF">JF625_08450</name>
</gene>
<feature type="transmembrane region" description="Helical" evidence="3">
    <location>
        <begin position="147"/>
        <end position="170"/>
    </location>
</feature>
<keyword evidence="3" id="KW-1133">Transmembrane helix</keyword>
<feature type="compositionally biased region" description="Basic and acidic residues" evidence="2">
    <location>
        <begin position="223"/>
        <end position="238"/>
    </location>
</feature>
<dbReference type="InterPro" id="IPR029025">
    <property type="entry name" value="T3SS_substrate_exporter_C"/>
</dbReference>
<accession>A0A952KGW6</accession>
<dbReference type="AlphaFoldDB" id="A0A952KGW6"/>
<keyword evidence="3" id="KW-0472">Membrane</keyword>
<feature type="transmembrane region" description="Helical" evidence="3">
    <location>
        <begin position="89"/>
        <end position="109"/>
    </location>
</feature>
<feature type="region of interest" description="Disordered" evidence="2">
    <location>
        <begin position="223"/>
        <end position="244"/>
    </location>
</feature>
<evidence type="ECO:0000313" key="5">
    <source>
        <dbReference type="Proteomes" id="UP000700706"/>
    </source>
</evidence>
<name>A0A952KGW6_9PROT</name>
<reference evidence="4" key="1">
    <citation type="submission" date="2020-06" db="EMBL/GenBank/DDBJ databases">
        <title>Stable isotope informed genome-resolved metagenomics uncovers potential trophic interactions in rhizosphere soil.</title>
        <authorList>
            <person name="Starr E.P."/>
            <person name="Shi S."/>
            <person name="Blazewicz S.J."/>
            <person name="Koch B.J."/>
            <person name="Probst A.J."/>
            <person name="Hungate B.A."/>
            <person name="Pett-Ridge J."/>
            <person name="Firestone M.K."/>
            <person name="Banfield J.F."/>
        </authorList>
    </citation>
    <scope>NUCLEOTIDE SEQUENCE</scope>
    <source>
        <strain evidence="4">YM_69_17</strain>
    </source>
</reference>
<feature type="transmembrane region" description="Helical" evidence="3">
    <location>
        <begin position="190"/>
        <end position="209"/>
    </location>
</feature>
<comment type="caution">
    <text evidence="4">The sequence shown here is derived from an EMBL/GenBank/DDBJ whole genome shotgun (WGS) entry which is preliminary data.</text>
</comment>
<evidence type="ECO:0000256" key="1">
    <source>
        <dbReference type="ARBA" id="ARBA00010690"/>
    </source>
</evidence>
<dbReference type="Proteomes" id="UP000700706">
    <property type="component" value="Unassembled WGS sequence"/>
</dbReference>
<keyword evidence="3" id="KW-0812">Transmembrane</keyword>
<dbReference type="Gene3D" id="3.40.1690.10">
    <property type="entry name" value="secretion proteins EscU"/>
    <property type="match status" value="1"/>
</dbReference>
<dbReference type="EMBL" id="JAEKLZ010000162">
    <property type="protein sequence ID" value="MBW8725166.1"/>
    <property type="molecule type" value="Genomic_DNA"/>
</dbReference>
<dbReference type="Pfam" id="PF01312">
    <property type="entry name" value="Bac_export_2"/>
    <property type="match status" value="1"/>
</dbReference>
<evidence type="ECO:0000256" key="3">
    <source>
        <dbReference type="SAM" id="Phobius"/>
    </source>
</evidence>
<dbReference type="PRINTS" id="PR00950">
    <property type="entry name" value="TYPE3IMSPROT"/>
</dbReference>
<evidence type="ECO:0000313" key="4">
    <source>
        <dbReference type="EMBL" id="MBW8725166.1"/>
    </source>
</evidence>
<organism evidence="4 5">
    <name type="scientific">Inquilinus limosus</name>
    <dbReference type="NCBI Taxonomy" id="171674"/>
    <lineage>
        <taxon>Bacteria</taxon>
        <taxon>Pseudomonadati</taxon>
        <taxon>Pseudomonadota</taxon>
        <taxon>Alphaproteobacteria</taxon>
        <taxon>Rhodospirillales</taxon>
        <taxon>Rhodospirillaceae</taxon>
        <taxon>Inquilinus</taxon>
    </lineage>
</organism>
<sequence length="336" mass="36147">MSQQTSEDKSLPASSKKLADARRKGQVAHSRDLVTVVALVAGFLYLGVEGSEILEAFRAILTEPIALTAKPFDQSYTIMPTLLALAARIVAPLVLVIVVASVVANVGFLRGIPFSLDPIVPRGDKINPVAGFQRLFSLRNLIEFAKALLKACSLIGVVGLLALGALRAVLVAPQCGRDCIGVVLVATLKPVLIGIIAVLLVFALADMALQRWLFLRDQRMTRSEMKRERKEQEGDPHIRSTRRQLHRGLARGEGGSTVPTLFITDGAVAVGIRFVAGETPVPMMVAKSLKRGMTQVPVETAPLLARQLHAEGKIGEAVPNEHFDALARILLRLGAV</sequence>
<comment type="similarity">
    <text evidence="1">Belongs to the type III secretion exporter family.</text>
</comment>
<evidence type="ECO:0000256" key="2">
    <source>
        <dbReference type="SAM" id="MobiDB-lite"/>
    </source>
</evidence>
<dbReference type="InterPro" id="IPR006135">
    <property type="entry name" value="T3SS_substrate_exporter"/>
</dbReference>
<dbReference type="PANTHER" id="PTHR30531">
    <property type="entry name" value="FLAGELLAR BIOSYNTHETIC PROTEIN FLHB"/>
    <property type="match status" value="1"/>
</dbReference>
<dbReference type="PANTHER" id="PTHR30531:SF12">
    <property type="entry name" value="FLAGELLAR BIOSYNTHETIC PROTEIN FLHB"/>
    <property type="match status" value="1"/>
</dbReference>
<dbReference type="SUPFAM" id="SSF160544">
    <property type="entry name" value="EscU C-terminal domain-like"/>
    <property type="match status" value="1"/>
</dbReference>
<proteinExistence type="inferred from homology"/>